<organism evidence="8 9">
    <name type="scientific">Sandaracinus amylolyticus</name>
    <dbReference type="NCBI Taxonomy" id="927083"/>
    <lineage>
        <taxon>Bacteria</taxon>
        <taxon>Pseudomonadati</taxon>
        <taxon>Myxococcota</taxon>
        <taxon>Polyangia</taxon>
        <taxon>Polyangiales</taxon>
        <taxon>Sandaracinaceae</taxon>
        <taxon>Sandaracinus</taxon>
    </lineage>
</organism>
<dbReference type="Pfam" id="PF00107">
    <property type="entry name" value="ADH_zinc_N"/>
    <property type="match status" value="1"/>
</dbReference>
<evidence type="ECO:0000313" key="8">
    <source>
        <dbReference type="EMBL" id="AKF10322.1"/>
    </source>
</evidence>
<dbReference type="InterPro" id="IPR013149">
    <property type="entry name" value="ADH-like_C"/>
</dbReference>
<keyword evidence="3 5" id="KW-0862">Zinc</keyword>
<feature type="domain" description="Alcohol dehydrogenase-like N-terminal" evidence="7">
    <location>
        <begin position="45"/>
        <end position="161"/>
    </location>
</feature>
<dbReference type="SUPFAM" id="SSF51735">
    <property type="entry name" value="NAD(P)-binding Rossmann-fold domains"/>
    <property type="match status" value="1"/>
</dbReference>
<evidence type="ECO:0000259" key="7">
    <source>
        <dbReference type="Pfam" id="PF08240"/>
    </source>
</evidence>
<dbReference type="PANTHER" id="PTHR42813:SF7">
    <property type="entry name" value="ALCOHOL DEHYDROGENASE (ZN-DEPENDENT)-RELATED"/>
    <property type="match status" value="1"/>
</dbReference>
<evidence type="ECO:0000256" key="4">
    <source>
        <dbReference type="ARBA" id="ARBA00023002"/>
    </source>
</evidence>
<protein>
    <submittedName>
        <fullName evidence="8">Alcohol dehydrogenase</fullName>
    </submittedName>
</protein>
<dbReference type="Pfam" id="PF08240">
    <property type="entry name" value="ADH_N"/>
    <property type="match status" value="1"/>
</dbReference>
<dbReference type="STRING" id="927083.DB32_007471"/>
<keyword evidence="4" id="KW-0560">Oxidoreductase</keyword>
<dbReference type="PANTHER" id="PTHR42813">
    <property type="entry name" value="ZINC-TYPE ALCOHOL DEHYDROGENASE-LIKE"/>
    <property type="match status" value="1"/>
</dbReference>
<dbReference type="InterPro" id="IPR011032">
    <property type="entry name" value="GroES-like_sf"/>
</dbReference>
<dbReference type="PROSITE" id="PS00059">
    <property type="entry name" value="ADH_ZINC"/>
    <property type="match status" value="1"/>
</dbReference>
<dbReference type="GO" id="GO:0016491">
    <property type="term" value="F:oxidoreductase activity"/>
    <property type="evidence" value="ECO:0007669"/>
    <property type="project" value="UniProtKB-KW"/>
</dbReference>
<name>A0A0F6YMG3_9BACT</name>
<sequence>MHLRNTVANDRGAPCDRRRCTMQELVFVERGKLEWRERDAPRVEGAGEALVRPLVVTRCDLDRAIVTGVFPMAGPFAVGHETVGEVLEVGSGVTRVRPGDRVVVPFQISCGACDRCARGFTGSCREVPLRSSFGLGPLSGREWGGALSDVIRVPYADAMLVALPEGLDPMIAAGAADNVSDGWRTVAEPLAQLPGAPVLVVGGAAESIGLYAVASARALGASEVAYVDHDEARLAIASALGARVVPFARDAKPGRFAITVDASARTEGLRLALACTDVEGTCTSVGVYTTEVSLPLLELYSKGVRFLTGRAHARAVLPEVLAKLADRTLAIDAVTMARVMWGDARDAWGEPATKMVVARE</sequence>
<dbReference type="Gene3D" id="3.90.180.10">
    <property type="entry name" value="Medium-chain alcohol dehydrogenases, catalytic domain"/>
    <property type="match status" value="1"/>
</dbReference>
<dbReference type="EMBL" id="CP011125">
    <property type="protein sequence ID" value="AKF10322.1"/>
    <property type="molecule type" value="Genomic_DNA"/>
</dbReference>
<comment type="cofactor">
    <cofactor evidence="1 5">
        <name>Zn(2+)</name>
        <dbReference type="ChEBI" id="CHEBI:29105"/>
    </cofactor>
</comment>
<feature type="domain" description="Alcohol dehydrogenase-like C-terminal" evidence="6">
    <location>
        <begin position="208"/>
        <end position="323"/>
    </location>
</feature>
<dbReference type="InterPro" id="IPR013154">
    <property type="entry name" value="ADH-like_N"/>
</dbReference>
<evidence type="ECO:0000259" key="6">
    <source>
        <dbReference type="Pfam" id="PF00107"/>
    </source>
</evidence>
<comment type="similarity">
    <text evidence="5">Belongs to the zinc-containing alcohol dehydrogenase family.</text>
</comment>
<dbReference type="InterPro" id="IPR036291">
    <property type="entry name" value="NAD(P)-bd_dom_sf"/>
</dbReference>
<dbReference type="InterPro" id="IPR002328">
    <property type="entry name" value="ADH_Zn_CS"/>
</dbReference>
<dbReference type="Gene3D" id="3.40.50.720">
    <property type="entry name" value="NAD(P)-binding Rossmann-like Domain"/>
    <property type="match status" value="1"/>
</dbReference>
<reference evidence="8 9" key="1">
    <citation type="submission" date="2015-03" db="EMBL/GenBank/DDBJ databases">
        <title>Genome assembly of Sandaracinus amylolyticus DSM 53668.</title>
        <authorList>
            <person name="Sharma G."/>
            <person name="Subramanian S."/>
        </authorList>
    </citation>
    <scope>NUCLEOTIDE SEQUENCE [LARGE SCALE GENOMIC DNA]</scope>
    <source>
        <strain evidence="8 9">DSM 53668</strain>
    </source>
</reference>
<dbReference type="KEGG" id="samy:DB32_007471"/>
<accession>A0A0F6YMG3</accession>
<dbReference type="Proteomes" id="UP000034883">
    <property type="component" value="Chromosome"/>
</dbReference>
<keyword evidence="9" id="KW-1185">Reference proteome</keyword>
<dbReference type="SUPFAM" id="SSF50129">
    <property type="entry name" value="GroES-like"/>
    <property type="match status" value="1"/>
</dbReference>
<evidence type="ECO:0000256" key="1">
    <source>
        <dbReference type="ARBA" id="ARBA00001947"/>
    </source>
</evidence>
<evidence type="ECO:0000256" key="5">
    <source>
        <dbReference type="RuleBase" id="RU361277"/>
    </source>
</evidence>
<gene>
    <name evidence="8" type="ORF">DB32_007471</name>
</gene>
<proteinExistence type="inferred from homology"/>
<evidence type="ECO:0000313" key="9">
    <source>
        <dbReference type="Proteomes" id="UP000034883"/>
    </source>
</evidence>
<keyword evidence="2 5" id="KW-0479">Metal-binding</keyword>
<evidence type="ECO:0000256" key="3">
    <source>
        <dbReference type="ARBA" id="ARBA00022833"/>
    </source>
</evidence>
<evidence type="ECO:0000256" key="2">
    <source>
        <dbReference type="ARBA" id="ARBA00022723"/>
    </source>
</evidence>
<dbReference type="GO" id="GO:0008270">
    <property type="term" value="F:zinc ion binding"/>
    <property type="evidence" value="ECO:0007669"/>
    <property type="project" value="InterPro"/>
</dbReference>
<dbReference type="AlphaFoldDB" id="A0A0F6YMG3"/>